<dbReference type="EMBL" id="JASNQZ010000017">
    <property type="protein sequence ID" value="KAL0945690.1"/>
    <property type="molecule type" value="Genomic_DNA"/>
</dbReference>
<sequence length="306" mass="33224">MPLEYQLANVLPIDSLVQCLSYSPDGEFLAFASVTGNIFVISGSSQEPRFRVQAHNPVLTLKWVKEPSGNHLWCGLANGLLLCIAVRPGSIAVAAFMMLPVGISGLALDPSRALFAVGGQSALKIWRIISLHDLSKSALTLHPTVLHPPAPSEEVQLRLLDWLNTGKYEGCLLISFANHGMICWDPESSSPRWSVNFETPIVSPLNDMVVVANTVDGLDIYSLPPGSHLRSIKYAASTSSRDRLPARFMHEGLAIMASTALGTVNLWLIDSGCALHRLQCNGKLVTEFNVSASGYHRNCSTIIYTC</sequence>
<dbReference type="Gene3D" id="2.130.10.10">
    <property type="entry name" value="YVTN repeat-like/Quinoprotein amine dehydrogenase"/>
    <property type="match status" value="1"/>
</dbReference>
<keyword evidence="3" id="KW-1185">Reference proteome</keyword>
<dbReference type="InterPro" id="IPR024977">
    <property type="entry name" value="Apc4-like_WD40_dom"/>
</dbReference>
<evidence type="ECO:0000313" key="3">
    <source>
        <dbReference type="Proteomes" id="UP001556367"/>
    </source>
</evidence>
<proteinExistence type="predicted"/>
<feature type="domain" description="Anaphase-promoting complex subunit 4-like WD40" evidence="1">
    <location>
        <begin position="14"/>
        <end position="65"/>
    </location>
</feature>
<comment type="caution">
    <text evidence="2">The sequence shown here is derived from an EMBL/GenBank/DDBJ whole genome shotgun (WGS) entry which is preliminary data.</text>
</comment>
<dbReference type="InterPro" id="IPR036322">
    <property type="entry name" value="WD40_repeat_dom_sf"/>
</dbReference>
<name>A0ABR3IQY9_9AGAR</name>
<dbReference type="InterPro" id="IPR015943">
    <property type="entry name" value="WD40/YVTN_repeat-like_dom_sf"/>
</dbReference>
<dbReference type="Pfam" id="PF12894">
    <property type="entry name" value="ANAPC4_WD40"/>
    <property type="match status" value="1"/>
</dbReference>
<accession>A0ABR3IQY9</accession>
<organism evidence="2 3">
    <name type="scientific">Hohenbuehelia grisea</name>
    <dbReference type="NCBI Taxonomy" id="104357"/>
    <lineage>
        <taxon>Eukaryota</taxon>
        <taxon>Fungi</taxon>
        <taxon>Dikarya</taxon>
        <taxon>Basidiomycota</taxon>
        <taxon>Agaricomycotina</taxon>
        <taxon>Agaricomycetes</taxon>
        <taxon>Agaricomycetidae</taxon>
        <taxon>Agaricales</taxon>
        <taxon>Pleurotineae</taxon>
        <taxon>Pleurotaceae</taxon>
        <taxon>Hohenbuehelia</taxon>
    </lineage>
</organism>
<gene>
    <name evidence="2" type="ORF">HGRIS_014841</name>
</gene>
<protein>
    <recommendedName>
        <fullName evidence="1">Anaphase-promoting complex subunit 4-like WD40 domain-containing protein</fullName>
    </recommendedName>
</protein>
<evidence type="ECO:0000259" key="1">
    <source>
        <dbReference type="Pfam" id="PF12894"/>
    </source>
</evidence>
<evidence type="ECO:0000313" key="2">
    <source>
        <dbReference type="EMBL" id="KAL0945690.1"/>
    </source>
</evidence>
<reference evidence="3" key="1">
    <citation type="submission" date="2024-06" db="EMBL/GenBank/DDBJ databases">
        <title>Multi-omics analyses provide insights into the biosynthesis of the anticancer antibiotic pleurotin in Hohenbuehelia grisea.</title>
        <authorList>
            <person name="Weaver J.A."/>
            <person name="Alberti F."/>
        </authorList>
    </citation>
    <scope>NUCLEOTIDE SEQUENCE [LARGE SCALE GENOMIC DNA]</scope>
    <source>
        <strain evidence="3">T-177</strain>
    </source>
</reference>
<dbReference type="SUPFAM" id="SSF50978">
    <property type="entry name" value="WD40 repeat-like"/>
    <property type="match status" value="1"/>
</dbReference>
<dbReference type="Proteomes" id="UP001556367">
    <property type="component" value="Unassembled WGS sequence"/>
</dbReference>